<keyword evidence="1" id="KW-0732">Signal</keyword>
<organism evidence="3 4">
    <name type="scientific">Niastella populi</name>
    <dbReference type="NCBI Taxonomy" id="550983"/>
    <lineage>
        <taxon>Bacteria</taxon>
        <taxon>Pseudomonadati</taxon>
        <taxon>Bacteroidota</taxon>
        <taxon>Chitinophagia</taxon>
        <taxon>Chitinophagales</taxon>
        <taxon>Chitinophagaceae</taxon>
        <taxon>Niastella</taxon>
    </lineage>
</organism>
<dbReference type="OrthoDB" id="959017at2"/>
<feature type="chain" id="PRO_5012912718" description="Outer membrane protein beta-barrel domain-containing protein" evidence="1">
    <location>
        <begin position="20"/>
        <end position="254"/>
    </location>
</feature>
<evidence type="ECO:0000313" key="4">
    <source>
        <dbReference type="Proteomes" id="UP000192276"/>
    </source>
</evidence>
<accession>A0A1V9EIE9</accession>
<protein>
    <recommendedName>
        <fullName evidence="2">Outer membrane protein beta-barrel domain-containing protein</fullName>
    </recommendedName>
</protein>
<gene>
    <name evidence="3" type="ORF">A4R26_09580</name>
</gene>
<dbReference type="Proteomes" id="UP000192276">
    <property type="component" value="Unassembled WGS sequence"/>
</dbReference>
<evidence type="ECO:0000256" key="1">
    <source>
        <dbReference type="SAM" id="SignalP"/>
    </source>
</evidence>
<reference evidence="4" key="1">
    <citation type="submission" date="2016-04" db="EMBL/GenBank/DDBJ databases">
        <authorList>
            <person name="Chen L."/>
            <person name="Zhuang W."/>
            <person name="Wang G."/>
        </authorList>
    </citation>
    <scope>NUCLEOTIDE SEQUENCE [LARGE SCALE GENOMIC DNA]</scope>
    <source>
        <strain evidence="4">208</strain>
    </source>
</reference>
<proteinExistence type="predicted"/>
<feature type="domain" description="Outer membrane protein beta-barrel" evidence="2">
    <location>
        <begin position="77"/>
        <end position="205"/>
    </location>
</feature>
<dbReference type="AlphaFoldDB" id="A0A1V9EIE9"/>
<dbReference type="InterPro" id="IPR025665">
    <property type="entry name" value="Beta-barrel_OMP_2"/>
</dbReference>
<dbReference type="EMBL" id="LWBP01000254">
    <property type="protein sequence ID" value="OQP45734.1"/>
    <property type="molecule type" value="Genomic_DNA"/>
</dbReference>
<evidence type="ECO:0000313" key="3">
    <source>
        <dbReference type="EMBL" id="OQP45734.1"/>
    </source>
</evidence>
<dbReference type="RefSeq" id="WP_081171462.1">
    <property type="nucleotide sequence ID" value="NZ_LWBP01000254.1"/>
</dbReference>
<keyword evidence="4" id="KW-1185">Reference proteome</keyword>
<dbReference type="STRING" id="550983.A4R26_09580"/>
<sequence>MKKLITLSLALAFVLPLFAQDSTVTPDPVPASKTSQKNEWTKALSQRHGNDHFLIQVGYNGWSGISDTIDTKGIPRSFNMYFMFDFPFKTSPRFSVGIGAGLGTDNFYLDKTTVDIAGLSGNTLSFRSDTTSNYFKKYKVATTYLELPVELRFTANPAKPNSSWKAAVGGKVGTMLSAMTKGKNLMSRNGGTINSYTEKIKSKRFFNSTRLAVTGRISKGIFGIYGQYQINSFIKDGAGPDIRPFQIGLTISGL</sequence>
<dbReference type="Pfam" id="PF13568">
    <property type="entry name" value="OMP_b-brl_2"/>
    <property type="match status" value="1"/>
</dbReference>
<comment type="caution">
    <text evidence="3">The sequence shown here is derived from an EMBL/GenBank/DDBJ whole genome shotgun (WGS) entry which is preliminary data.</text>
</comment>
<name>A0A1V9EIE9_9BACT</name>
<feature type="signal peptide" evidence="1">
    <location>
        <begin position="1"/>
        <end position="19"/>
    </location>
</feature>
<evidence type="ECO:0000259" key="2">
    <source>
        <dbReference type="Pfam" id="PF13568"/>
    </source>
</evidence>